<reference evidence="3" key="1">
    <citation type="journal article" date="2023" name="Mol. Phylogenet. Evol.">
        <title>Genome-scale phylogeny and comparative genomics of the fungal order Sordariales.</title>
        <authorList>
            <person name="Hensen N."/>
            <person name="Bonometti L."/>
            <person name="Westerberg I."/>
            <person name="Brannstrom I.O."/>
            <person name="Guillou S."/>
            <person name="Cros-Aarteil S."/>
            <person name="Calhoun S."/>
            <person name="Haridas S."/>
            <person name="Kuo A."/>
            <person name="Mondo S."/>
            <person name="Pangilinan J."/>
            <person name="Riley R."/>
            <person name="LaButti K."/>
            <person name="Andreopoulos B."/>
            <person name="Lipzen A."/>
            <person name="Chen C."/>
            <person name="Yan M."/>
            <person name="Daum C."/>
            <person name="Ng V."/>
            <person name="Clum A."/>
            <person name="Steindorff A."/>
            <person name="Ohm R.A."/>
            <person name="Martin F."/>
            <person name="Silar P."/>
            <person name="Natvig D.O."/>
            <person name="Lalanne C."/>
            <person name="Gautier V."/>
            <person name="Ament-Velasquez S.L."/>
            <person name="Kruys A."/>
            <person name="Hutchinson M.I."/>
            <person name="Powell A.J."/>
            <person name="Barry K."/>
            <person name="Miller A.N."/>
            <person name="Grigoriev I.V."/>
            <person name="Debuchy R."/>
            <person name="Gladieux P."/>
            <person name="Hiltunen Thoren M."/>
            <person name="Johannesson H."/>
        </authorList>
    </citation>
    <scope>NUCLEOTIDE SEQUENCE</scope>
    <source>
        <strain evidence="3">CBS 538.74</strain>
    </source>
</reference>
<dbReference type="EMBL" id="MU856895">
    <property type="protein sequence ID" value="KAK4155073.1"/>
    <property type="molecule type" value="Genomic_DNA"/>
</dbReference>
<feature type="compositionally biased region" description="Basic and acidic residues" evidence="1">
    <location>
        <begin position="339"/>
        <end position="355"/>
    </location>
</feature>
<feature type="region of interest" description="Disordered" evidence="1">
    <location>
        <begin position="317"/>
        <end position="363"/>
    </location>
</feature>
<dbReference type="Pfam" id="PF12013">
    <property type="entry name" value="OrsD"/>
    <property type="match status" value="1"/>
</dbReference>
<evidence type="ECO:0000313" key="3">
    <source>
        <dbReference type="EMBL" id="KAK4155073.1"/>
    </source>
</evidence>
<comment type="caution">
    <text evidence="3">The sequence shown here is derived from an EMBL/GenBank/DDBJ whole genome shotgun (WGS) entry which is preliminary data.</text>
</comment>
<feature type="domain" description="C2H2-type" evidence="2">
    <location>
        <begin position="87"/>
        <end position="110"/>
    </location>
</feature>
<evidence type="ECO:0000256" key="1">
    <source>
        <dbReference type="SAM" id="MobiDB-lite"/>
    </source>
</evidence>
<protein>
    <recommendedName>
        <fullName evidence="2">C2H2-type domain-containing protein</fullName>
    </recommendedName>
</protein>
<name>A0AAN6VNW3_9PEZI</name>
<keyword evidence="4" id="KW-1185">Reference proteome</keyword>
<dbReference type="InterPro" id="IPR022698">
    <property type="entry name" value="OrsD"/>
</dbReference>
<accession>A0AAN6VNW3</accession>
<dbReference type="Proteomes" id="UP001302745">
    <property type="component" value="Unassembled WGS sequence"/>
</dbReference>
<dbReference type="InterPro" id="IPR013087">
    <property type="entry name" value="Znf_C2H2_type"/>
</dbReference>
<evidence type="ECO:0000259" key="2">
    <source>
        <dbReference type="SMART" id="SM00355"/>
    </source>
</evidence>
<feature type="domain" description="C2H2-type" evidence="2">
    <location>
        <begin position="13"/>
        <end position="34"/>
    </location>
</feature>
<sequence length="384" mass="44215">MEPFTHLTTYPFVICKTCGFACIADEVTTHLRKHHDSVKAKDRAAIAALVGEIPGVVCNQAELRTFRFPPPTVEPIPFITPLETDGLRCDTCGYVTRRLRWIQEHCRKDHGWVNDWQKGGNVVKKAKQERAVPWTTGVRCQRFFRSRAASQWFEVGRAREPPRPPSEDQGTAEGLVERVKRMHQEQVIRFRSAGKEMIQGADEKREPNAWVKRAGWAEHLRGLCPDRLREAAGPIGDEEAVLQRMWESFERVLDRARATAVPSKVGLAALFEIERKEMHVKPGRPFDNRMEADTWERYKEVWRSLFCIWQRTQTWDDNDRPPYRGSGEGGRRGRRGGIRRREGRPDVFGYGDRDVGPPVEAEPLRQHCGQRVGRYGDPGRWRVG</sequence>
<evidence type="ECO:0000313" key="4">
    <source>
        <dbReference type="Proteomes" id="UP001302745"/>
    </source>
</evidence>
<dbReference type="AlphaFoldDB" id="A0AAN6VNW3"/>
<gene>
    <name evidence="3" type="ORF">C8A00DRAFT_42226</name>
</gene>
<reference evidence="3" key="2">
    <citation type="submission" date="2023-05" db="EMBL/GenBank/DDBJ databases">
        <authorList>
            <consortium name="Lawrence Berkeley National Laboratory"/>
            <person name="Steindorff A."/>
            <person name="Hensen N."/>
            <person name="Bonometti L."/>
            <person name="Westerberg I."/>
            <person name="Brannstrom I.O."/>
            <person name="Guillou S."/>
            <person name="Cros-Aarteil S."/>
            <person name="Calhoun S."/>
            <person name="Haridas S."/>
            <person name="Kuo A."/>
            <person name="Mondo S."/>
            <person name="Pangilinan J."/>
            <person name="Riley R."/>
            <person name="Labutti K."/>
            <person name="Andreopoulos B."/>
            <person name="Lipzen A."/>
            <person name="Chen C."/>
            <person name="Yanf M."/>
            <person name="Daum C."/>
            <person name="Ng V."/>
            <person name="Clum A."/>
            <person name="Ohm R."/>
            <person name="Martin F."/>
            <person name="Silar P."/>
            <person name="Natvig D."/>
            <person name="Lalanne C."/>
            <person name="Gautier V."/>
            <person name="Ament-Velasquez S.L."/>
            <person name="Kruys A."/>
            <person name="Hutchinson M.I."/>
            <person name="Powell A.J."/>
            <person name="Barry K."/>
            <person name="Miller A.N."/>
            <person name="Grigoriev I.V."/>
            <person name="Debuchy R."/>
            <person name="Gladieux P."/>
            <person name="Thoren M.H."/>
            <person name="Johannesson H."/>
        </authorList>
    </citation>
    <scope>NUCLEOTIDE SEQUENCE</scope>
    <source>
        <strain evidence="3">CBS 538.74</strain>
    </source>
</reference>
<dbReference type="SMART" id="SM00355">
    <property type="entry name" value="ZnF_C2H2"/>
    <property type="match status" value="2"/>
</dbReference>
<organism evidence="3 4">
    <name type="scientific">Chaetomidium leptoderma</name>
    <dbReference type="NCBI Taxonomy" id="669021"/>
    <lineage>
        <taxon>Eukaryota</taxon>
        <taxon>Fungi</taxon>
        <taxon>Dikarya</taxon>
        <taxon>Ascomycota</taxon>
        <taxon>Pezizomycotina</taxon>
        <taxon>Sordariomycetes</taxon>
        <taxon>Sordariomycetidae</taxon>
        <taxon>Sordariales</taxon>
        <taxon>Chaetomiaceae</taxon>
        <taxon>Chaetomidium</taxon>
    </lineage>
</organism>
<proteinExistence type="predicted"/>